<dbReference type="Proteomes" id="UP000004095">
    <property type="component" value="Unassembled WGS sequence"/>
</dbReference>
<dbReference type="Pfam" id="PF17899">
    <property type="entry name" value="Peptidase_M61_N"/>
    <property type="match status" value="1"/>
</dbReference>
<dbReference type="AlphaFoldDB" id="A1ZP40"/>
<name>A1ZP40_MICM2</name>
<comment type="caution">
    <text evidence="3">The sequence shown here is derived from an EMBL/GenBank/DDBJ whole genome shotgun (WGS) entry which is preliminary data.</text>
</comment>
<keyword evidence="3" id="KW-0378">Hydrolase</keyword>
<dbReference type="InterPro" id="IPR027268">
    <property type="entry name" value="Peptidase_M4/M1_CTD_sf"/>
</dbReference>
<feature type="domain" description="Peptidase M61 catalytic" evidence="1">
    <location>
        <begin position="311"/>
        <end position="415"/>
    </location>
</feature>
<dbReference type="EMBL" id="AAWS01000020">
    <property type="protein sequence ID" value="EAY27832.1"/>
    <property type="molecule type" value="Genomic_DNA"/>
</dbReference>
<dbReference type="EC" id="3.4.11.-" evidence="3"/>
<evidence type="ECO:0000259" key="1">
    <source>
        <dbReference type="Pfam" id="PF05299"/>
    </source>
</evidence>
<evidence type="ECO:0000313" key="4">
    <source>
        <dbReference type="Proteomes" id="UP000004095"/>
    </source>
</evidence>
<dbReference type="Gene3D" id="1.10.390.10">
    <property type="entry name" value="Neutral Protease Domain 2"/>
    <property type="match status" value="1"/>
</dbReference>
<dbReference type="eggNOG" id="COG3975">
    <property type="taxonomic scope" value="Bacteria"/>
</dbReference>
<reference evidence="3 4" key="1">
    <citation type="submission" date="2007-01" db="EMBL/GenBank/DDBJ databases">
        <authorList>
            <person name="Haygood M."/>
            <person name="Podell S."/>
            <person name="Anderson C."/>
            <person name="Hopkinson B."/>
            <person name="Roe K."/>
            <person name="Barbeau K."/>
            <person name="Gaasterland T."/>
            <person name="Ferriera S."/>
            <person name="Johnson J."/>
            <person name="Kravitz S."/>
            <person name="Beeson K."/>
            <person name="Sutton G."/>
            <person name="Rogers Y.-H."/>
            <person name="Friedman R."/>
            <person name="Frazier M."/>
            <person name="Venter J.C."/>
        </authorList>
    </citation>
    <scope>NUCLEOTIDE SEQUENCE [LARGE SCALE GENOMIC DNA]</scope>
    <source>
        <strain evidence="3 4">ATCC 23134</strain>
    </source>
</reference>
<dbReference type="Pfam" id="PF05299">
    <property type="entry name" value="Peptidase_M61"/>
    <property type="match status" value="1"/>
</dbReference>
<dbReference type="InterPro" id="IPR040756">
    <property type="entry name" value="Peptidase_M61_N"/>
</dbReference>
<keyword evidence="3" id="KW-0031">Aminopeptidase</keyword>
<feature type="domain" description="Peptidase M61 N-terminal" evidence="2">
    <location>
        <begin position="37"/>
        <end position="213"/>
    </location>
</feature>
<gene>
    <name evidence="3" type="ORF">M23134_00273</name>
</gene>
<protein>
    <submittedName>
        <fullName evidence="3">Peptidase, M61 (Glycyl aminopeptidase) family protein</fullName>
        <ecNumber evidence="3">3.4.11.-</ecNumber>
    </submittedName>
</protein>
<dbReference type="Gene3D" id="2.60.40.3650">
    <property type="match status" value="1"/>
</dbReference>
<evidence type="ECO:0000313" key="3">
    <source>
        <dbReference type="EMBL" id="EAY27832.1"/>
    </source>
</evidence>
<sequence length="522" mass="59710">MRIYHILKVSLLYTLPFWTLARVSVVQGQSKLPAYEFDVDLTKVENDQLRVVLKVPAIKQKEVIYYLPQIVPGIYSKLDFGQFVSNFRAETVQGRQLKHEKVGKNGWKIHNARQLYRLSYTVDDGYETHKDLGNKPYQSAASSFVKDELFVINHNCLFGYFDGMTKLPVRLTFVKPLGFFGATSLLAIKKQPTKDVFLAADYRSLIDAPLMYSQPDTTVIKVANTKITVAVHSHTGNKYSAGIAQHLKSLLKAQKDYLGGTLPVNHYSFIISHGIGKPGSITGDALEHSYSSFYLFAASNDELDPIASLVRKIASHEFFHIVTPLNIHSEEIANYDFNQPKMSQHLWLYEGMTEYATLHMPVKQKLQGVAEFLQNVRQKIVNSRKFNNRLSFTQMSKNILNLSNQYYNVYLKGALIGLCLDIRLRELSNGKYGTQHLLQDLSAKYGKHKPFKDKELIAEIAKMTFPEIRHFFTDYVINAKALPLKEYLLKVGISYDAKDDHFRPVKNITDQQKRLRKAWLGR</sequence>
<proteinExistence type="predicted"/>
<keyword evidence="3" id="KW-0645">Protease</keyword>
<dbReference type="InterPro" id="IPR007963">
    <property type="entry name" value="Peptidase_M61_catalytic"/>
</dbReference>
<keyword evidence="4" id="KW-1185">Reference proteome</keyword>
<evidence type="ECO:0000259" key="2">
    <source>
        <dbReference type="Pfam" id="PF17899"/>
    </source>
</evidence>
<organism evidence="3 4">
    <name type="scientific">Microscilla marina ATCC 23134</name>
    <dbReference type="NCBI Taxonomy" id="313606"/>
    <lineage>
        <taxon>Bacteria</taxon>
        <taxon>Pseudomonadati</taxon>
        <taxon>Bacteroidota</taxon>
        <taxon>Cytophagia</taxon>
        <taxon>Cytophagales</taxon>
        <taxon>Microscillaceae</taxon>
        <taxon>Microscilla</taxon>
    </lineage>
</organism>
<accession>A1ZP40</accession>
<dbReference type="GO" id="GO:0004177">
    <property type="term" value="F:aminopeptidase activity"/>
    <property type="evidence" value="ECO:0007669"/>
    <property type="project" value="UniProtKB-KW"/>
</dbReference>